<dbReference type="InterPro" id="IPR006195">
    <property type="entry name" value="aa-tRNA-synth_II"/>
</dbReference>
<keyword evidence="11" id="KW-1185">Reference proteome</keyword>
<comment type="caution">
    <text evidence="10">The sequence shown here is derived from an EMBL/GenBank/DDBJ whole genome shotgun (WGS) entry which is preliminary data.</text>
</comment>
<dbReference type="InterPro" id="IPR002314">
    <property type="entry name" value="aa-tRNA-synt_IIb"/>
</dbReference>
<keyword evidence="6" id="KW-0030">Aminoacyl-tRNA synthetase</keyword>
<evidence type="ECO:0000259" key="9">
    <source>
        <dbReference type="PROSITE" id="PS50862"/>
    </source>
</evidence>
<reference evidence="10" key="1">
    <citation type="submission" date="2018-11" db="EMBL/GenBank/DDBJ databases">
        <authorList>
            <consortium name="Pathogen Informatics"/>
        </authorList>
    </citation>
    <scope>NUCLEOTIDE SEQUENCE</scope>
</reference>
<dbReference type="AlphaFoldDB" id="A0A448WNX4"/>
<dbReference type="EC" id="6.1.1.15" evidence="1"/>
<dbReference type="EMBL" id="CAAALY010028445">
    <property type="protein sequence ID" value="VEL16429.1"/>
    <property type="molecule type" value="Genomic_DNA"/>
</dbReference>
<proteinExistence type="predicted"/>
<dbReference type="Proteomes" id="UP000784294">
    <property type="component" value="Unassembled WGS sequence"/>
</dbReference>
<dbReference type="PRINTS" id="PR01046">
    <property type="entry name" value="TRNASYNTHPRO"/>
</dbReference>
<keyword evidence="5" id="KW-0648">Protein biosynthesis</keyword>
<dbReference type="GO" id="GO:0005739">
    <property type="term" value="C:mitochondrion"/>
    <property type="evidence" value="ECO:0007669"/>
    <property type="project" value="TreeGrafter"/>
</dbReference>
<keyword evidence="2" id="KW-0436">Ligase</keyword>
<evidence type="ECO:0000313" key="10">
    <source>
        <dbReference type="EMBL" id="VEL16429.1"/>
    </source>
</evidence>
<dbReference type="PROSITE" id="PS50862">
    <property type="entry name" value="AA_TRNA_LIGASE_II"/>
    <property type="match status" value="1"/>
</dbReference>
<dbReference type="GO" id="GO:0005524">
    <property type="term" value="F:ATP binding"/>
    <property type="evidence" value="ECO:0007669"/>
    <property type="project" value="UniProtKB-KW"/>
</dbReference>
<comment type="catalytic activity">
    <reaction evidence="8">
        <text>tRNA(Pro) + L-proline + ATP = L-prolyl-tRNA(Pro) + AMP + diphosphate</text>
        <dbReference type="Rhea" id="RHEA:14305"/>
        <dbReference type="Rhea" id="RHEA-COMP:9700"/>
        <dbReference type="Rhea" id="RHEA-COMP:9702"/>
        <dbReference type="ChEBI" id="CHEBI:30616"/>
        <dbReference type="ChEBI" id="CHEBI:33019"/>
        <dbReference type="ChEBI" id="CHEBI:60039"/>
        <dbReference type="ChEBI" id="CHEBI:78442"/>
        <dbReference type="ChEBI" id="CHEBI:78532"/>
        <dbReference type="ChEBI" id="CHEBI:456215"/>
        <dbReference type="EC" id="6.1.1.15"/>
    </reaction>
</comment>
<evidence type="ECO:0000256" key="2">
    <source>
        <dbReference type="ARBA" id="ARBA00022598"/>
    </source>
</evidence>
<name>A0A448WNX4_9PLAT</name>
<evidence type="ECO:0000256" key="6">
    <source>
        <dbReference type="ARBA" id="ARBA00023146"/>
    </source>
</evidence>
<evidence type="ECO:0000256" key="7">
    <source>
        <dbReference type="ARBA" id="ARBA00029731"/>
    </source>
</evidence>
<dbReference type="SUPFAM" id="SSF55681">
    <property type="entry name" value="Class II aaRS and biotin synthetases"/>
    <property type="match status" value="1"/>
</dbReference>
<dbReference type="PANTHER" id="PTHR42753">
    <property type="entry name" value="MITOCHONDRIAL RIBOSOME PROTEIN L39/PROLYL-TRNA LIGASE FAMILY MEMBER"/>
    <property type="match status" value="1"/>
</dbReference>
<evidence type="ECO:0000313" key="11">
    <source>
        <dbReference type="Proteomes" id="UP000784294"/>
    </source>
</evidence>
<keyword evidence="4" id="KW-0067">ATP-binding</keyword>
<evidence type="ECO:0000256" key="3">
    <source>
        <dbReference type="ARBA" id="ARBA00022741"/>
    </source>
</evidence>
<keyword evidence="3" id="KW-0547">Nucleotide-binding</keyword>
<dbReference type="OrthoDB" id="10267474at2759"/>
<evidence type="ECO:0000256" key="1">
    <source>
        <dbReference type="ARBA" id="ARBA00012831"/>
    </source>
</evidence>
<evidence type="ECO:0000256" key="5">
    <source>
        <dbReference type="ARBA" id="ARBA00022917"/>
    </source>
</evidence>
<dbReference type="Pfam" id="PF00587">
    <property type="entry name" value="tRNA-synt_2b"/>
    <property type="match status" value="1"/>
</dbReference>
<dbReference type="GO" id="GO:0004827">
    <property type="term" value="F:proline-tRNA ligase activity"/>
    <property type="evidence" value="ECO:0007669"/>
    <property type="project" value="UniProtKB-EC"/>
</dbReference>
<dbReference type="GO" id="GO:0006433">
    <property type="term" value="P:prolyl-tRNA aminoacylation"/>
    <property type="evidence" value="ECO:0007669"/>
    <property type="project" value="InterPro"/>
</dbReference>
<gene>
    <name evidence="10" type="ORF">PXEA_LOCUS9869</name>
</gene>
<evidence type="ECO:0000256" key="8">
    <source>
        <dbReference type="ARBA" id="ARBA00047671"/>
    </source>
</evidence>
<dbReference type="InterPro" id="IPR002316">
    <property type="entry name" value="Pro-tRNA-ligase_IIa"/>
</dbReference>
<dbReference type="Gene3D" id="3.30.930.10">
    <property type="entry name" value="Bira Bifunctional Protein, Domain 2"/>
    <property type="match status" value="1"/>
</dbReference>
<dbReference type="InterPro" id="IPR050062">
    <property type="entry name" value="Pro-tRNA_synthetase"/>
</dbReference>
<sequence length="294" mass="33642">MGKVNLSKKLGRQRQQLLQYNGTIFPSSHGIYILGPILMRSLNKLEAIIDAKMSHLGAQKCLLPFLGSKNLWETSGRWSEMCDILFRVKSHSGNEFCLQPTHEEEITSFVSRLNLPNSILPLLLYQISTKFRDEIRPKNGLLRTKEFIMKDLYSFHSDITCLKKTYHDVCNVYESLLQDLGLSYIKALANAGSVGGSVSHEFHITSNIGEDTLLICERLILLIAALFIKDATLEPTKTFRRFLRLHLNVSTRIALPILRRHLICFHFKVGHCFILNDTYSKPFNARHFSSGVYR</sequence>
<dbReference type="PANTHER" id="PTHR42753:SF2">
    <property type="entry name" value="PROLINE--TRNA LIGASE"/>
    <property type="match status" value="1"/>
</dbReference>
<accession>A0A448WNX4</accession>
<organism evidence="10 11">
    <name type="scientific">Protopolystoma xenopodis</name>
    <dbReference type="NCBI Taxonomy" id="117903"/>
    <lineage>
        <taxon>Eukaryota</taxon>
        <taxon>Metazoa</taxon>
        <taxon>Spiralia</taxon>
        <taxon>Lophotrochozoa</taxon>
        <taxon>Platyhelminthes</taxon>
        <taxon>Monogenea</taxon>
        <taxon>Polyopisthocotylea</taxon>
        <taxon>Polystomatidea</taxon>
        <taxon>Polystomatidae</taxon>
        <taxon>Protopolystoma</taxon>
    </lineage>
</organism>
<protein>
    <recommendedName>
        <fullName evidence="1">proline--tRNA ligase</fullName>
        <ecNumber evidence="1">6.1.1.15</ecNumber>
    </recommendedName>
    <alternativeName>
        <fullName evidence="7">Prolyl-tRNA synthetase</fullName>
    </alternativeName>
</protein>
<dbReference type="InterPro" id="IPR045864">
    <property type="entry name" value="aa-tRNA-synth_II/BPL/LPL"/>
</dbReference>
<evidence type="ECO:0000256" key="4">
    <source>
        <dbReference type="ARBA" id="ARBA00022840"/>
    </source>
</evidence>
<feature type="domain" description="Aminoacyl-transfer RNA synthetases class-II family profile" evidence="9">
    <location>
        <begin position="43"/>
        <end position="294"/>
    </location>
</feature>